<dbReference type="PANTHER" id="PTHR43464:SF19">
    <property type="entry name" value="UBIQUINONE BIOSYNTHESIS O-METHYLTRANSFERASE, MITOCHONDRIAL"/>
    <property type="match status" value="1"/>
</dbReference>
<dbReference type="InterPro" id="IPR029063">
    <property type="entry name" value="SAM-dependent_MTases_sf"/>
</dbReference>
<protein>
    <recommendedName>
        <fullName evidence="4">Methyltransferase domain-containing protein</fullName>
    </recommendedName>
</protein>
<evidence type="ECO:0000313" key="6">
    <source>
        <dbReference type="Proteomes" id="UP000248333"/>
    </source>
</evidence>
<name>A0A318NDY3_9ACTN</name>
<keyword evidence="6" id="KW-1185">Reference proteome</keyword>
<dbReference type="InterPro" id="IPR041698">
    <property type="entry name" value="Methyltransf_25"/>
</dbReference>
<keyword evidence="2" id="KW-0808">Transferase</keyword>
<sequence>MDPLTGNSMLNRSPVAIYDSVAEQYDRERSAATYEQRLEIYRTLLDEHAPTARRVLDLGCGTGTFTRLLADRGFDVVGLDASREMLRIAVGSERPQRSAAVRYVHGDFIELPALGKFDVALTVGEPFNYLKDEAELVHVLRNVAAVLDSPGLLIFDVLSRRSFTRMTKVPHVEEVAGVIRVIKGEAEDDATHINVRERRFSPHGDLWKLVTNVHRHTLFDSDAIRRCASQAGYAGVQLYGIRQGRLQDRFDDELHAWCIAVAWKQ</sequence>
<dbReference type="RefSeq" id="WP_110568551.1">
    <property type="nucleotide sequence ID" value="NZ_PYBV01000063.1"/>
</dbReference>
<dbReference type="EMBL" id="PYBV01000063">
    <property type="protein sequence ID" value="PYC63351.1"/>
    <property type="molecule type" value="Genomic_DNA"/>
</dbReference>
<proteinExistence type="predicted"/>
<comment type="caution">
    <text evidence="5">The sequence shown here is derived from an EMBL/GenBank/DDBJ whole genome shotgun (WGS) entry which is preliminary data.</text>
</comment>
<keyword evidence="1" id="KW-0489">Methyltransferase</keyword>
<reference evidence="5 6" key="1">
    <citation type="submission" date="2018-03" db="EMBL/GenBank/DDBJ databases">
        <title>Bioinformatic expansion and discovery of thiopeptide antibiotics.</title>
        <authorList>
            <person name="Schwalen C.J."/>
            <person name="Hudson G.A."/>
            <person name="Mitchell D.A."/>
        </authorList>
    </citation>
    <scope>NUCLEOTIDE SEQUENCE [LARGE SCALE GENOMIC DNA]</scope>
    <source>
        <strain evidence="5 6">NRRL 8041</strain>
    </source>
</reference>
<organism evidence="5 6">
    <name type="scientific">Micromonospora arborensis</name>
    <dbReference type="NCBI Taxonomy" id="2116518"/>
    <lineage>
        <taxon>Bacteria</taxon>
        <taxon>Bacillati</taxon>
        <taxon>Actinomycetota</taxon>
        <taxon>Actinomycetes</taxon>
        <taxon>Micromonosporales</taxon>
        <taxon>Micromonosporaceae</taxon>
        <taxon>Micromonospora</taxon>
    </lineage>
</organism>
<dbReference type="AlphaFoldDB" id="A0A318NDY3"/>
<accession>A0A318NDY3</accession>
<evidence type="ECO:0000256" key="3">
    <source>
        <dbReference type="ARBA" id="ARBA00022691"/>
    </source>
</evidence>
<dbReference type="SUPFAM" id="SSF53335">
    <property type="entry name" value="S-adenosyl-L-methionine-dependent methyltransferases"/>
    <property type="match status" value="1"/>
</dbReference>
<dbReference type="GO" id="GO:0032259">
    <property type="term" value="P:methylation"/>
    <property type="evidence" value="ECO:0007669"/>
    <property type="project" value="UniProtKB-KW"/>
</dbReference>
<feature type="domain" description="Methyltransferase" evidence="4">
    <location>
        <begin position="55"/>
        <end position="149"/>
    </location>
</feature>
<evidence type="ECO:0000259" key="4">
    <source>
        <dbReference type="Pfam" id="PF13649"/>
    </source>
</evidence>
<keyword evidence="3" id="KW-0949">S-adenosyl-L-methionine</keyword>
<dbReference type="Gene3D" id="2.20.25.110">
    <property type="entry name" value="S-adenosyl-L-methionine-dependent methyltransferases"/>
    <property type="match status" value="1"/>
</dbReference>
<evidence type="ECO:0000256" key="1">
    <source>
        <dbReference type="ARBA" id="ARBA00022603"/>
    </source>
</evidence>
<dbReference type="CDD" id="cd02440">
    <property type="entry name" value="AdoMet_MTases"/>
    <property type="match status" value="1"/>
</dbReference>
<dbReference type="Proteomes" id="UP000248333">
    <property type="component" value="Unassembled WGS sequence"/>
</dbReference>
<evidence type="ECO:0000256" key="2">
    <source>
        <dbReference type="ARBA" id="ARBA00022679"/>
    </source>
</evidence>
<dbReference type="PANTHER" id="PTHR43464">
    <property type="entry name" value="METHYLTRANSFERASE"/>
    <property type="match status" value="1"/>
</dbReference>
<gene>
    <name evidence="5" type="ORF">C7C45_32110</name>
</gene>
<dbReference type="OrthoDB" id="279734at2"/>
<dbReference type="Pfam" id="PF13649">
    <property type="entry name" value="Methyltransf_25"/>
    <property type="match status" value="1"/>
</dbReference>
<evidence type="ECO:0000313" key="5">
    <source>
        <dbReference type="EMBL" id="PYC63351.1"/>
    </source>
</evidence>
<dbReference type="Gene3D" id="3.40.50.150">
    <property type="entry name" value="Vaccinia Virus protein VP39"/>
    <property type="match status" value="1"/>
</dbReference>
<dbReference type="GO" id="GO:0008168">
    <property type="term" value="F:methyltransferase activity"/>
    <property type="evidence" value="ECO:0007669"/>
    <property type="project" value="UniProtKB-KW"/>
</dbReference>